<comment type="caution">
    <text evidence="1">The sequence shown here is derived from an EMBL/GenBank/DDBJ whole genome shotgun (WGS) entry which is preliminary data.</text>
</comment>
<proteinExistence type="predicted"/>
<sequence length="78" mass="9027">MSAPFESEQARLLAEQVQLLIDQFTTEQPKADQKTLDYLTLMHTELLEFADNPGDLRLRVEVEKHMRNFLALAGQPER</sequence>
<accession>A0A1E7LC49</accession>
<evidence type="ECO:0000313" key="2">
    <source>
        <dbReference type="Proteomes" id="UP000176005"/>
    </source>
</evidence>
<evidence type="ECO:0000313" key="1">
    <source>
        <dbReference type="EMBL" id="OEV13799.1"/>
    </source>
</evidence>
<name>A0A1E7LC49_9ACTN</name>
<gene>
    <name evidence="1" type="ORF">AN218_01830</name>
</gene>
<reference evidence="1 2" key="1">
    <citation type="journal article" date="2016" name="Front. Microbiol.">
        <title>Comparative Genomics Analysis of Streptomyces Species Reveals Their Adaptation to the Marine Environment and Their Diversity at the Genomic Level.</title>
        <authorList>
            <person name="Tian X."/>
            <person name="Zhang Z."/>
            <person name="Yang T."/>
            <person name="Chen M."/>
            <person name="Li J."/>
            <person name="Chen F."/>
            <person name="Yang J."/>
            <person name="Li W."/>
            <person name="Zhang B."/>
            <person name="Zhang Z."/>
            <person name="Wu J."/>
            <person name="Zhang C."/>
            <person name="Long L."/>
            <person name="Xiao J."/>
        </authorList>
    </citation>
    <scope>NUCLEOTIDE SEQUENCE [LARGE SCALE GENOMIC DNA]</scope>
    <source>
        <strain evidence="1 2">SCSIO 10429</strain>
    </source>
</reference>
<dbReference type="RefSeq" id="WP_070014666.1">
    <property type="nucleotide sequence ID" value="NZ_LJGW01000039.1"/>
</dbReference>
<organism evidence="1 2">
    <name type="scientific">Streptomyces nanshensis</name>
    <dbReference type="NCBI Taxonomy" id="518642"/>
    <lineage>
        <taxon>Bacteria</taxon>
        <taxon>Bacillati</taxon>
        <taxon>Actinomycetota</taxon>
        <taxon>Actinomycetes</taxon>
        <taxon>Kitasatosporales</taxon>
        <taxon>Streptomycetaceae</taxon>
        <taxon>Streptomyces</taxon>
    </lineage>
</organism>
<protein>
    <submittedName>
        <fullName evidence="1">Uncharacterized protein</fullName>
    </submittedName>
</protein>
<keyword evidence="2" id="KW-1185">Reference proteome</keyword>
<dbReference type="EMBL" id="LJGW01000039">
    <property type="protein sequence ID" value="OEV13799.1"/>
    <property type="molecule type" value="Genomic_DNA"/>
</dbReference>
<dbReference type="Proteomes" id="UP000176005">
    <property type="component" value="Unassembled WGS sequence"/>
</dbReference>
<dbReference type="AlphaFoldDB" id="A0A1E7LC49"/>